<proteinExistence type="predicted"/>
<comment type="caution">
    <text evidence="1">The sequence shown here is derived from an EMBL/GenBank/DDBJ whole genome shotgun (WGS) entry which is preliminary data.</text>
</comment>
<reference evidence="2" key="1">
    <citation type="journal article" date="2017" name="Nat. Microbiol.">
        <title>Global analysis of biosynthetic gene clusters reveals vast potential of secondary metabolite production in Penicillium species.</title>
        <authorList>
            <person name="Nielsen J.C."/>
            <person name="Grijseels S."/>
            <person name="Prigent S."/>
            <person name="Ji B."/>
            <person name="Dainat J."/>
            <person name="Nielsen K.F."/>
            <person name="Frisvad J.C."/>
            <person name="Workman M."/>
            <person name="Nielsen J."/>
        </authorList>
    </citation>
    <scope>NUCLEOTIDE SEQUENCE [LARGE SCALE GENOMIC DNA]</scope>
    <source>
        <strain evidence="2">IBT 31811</strain>
    </source>
</reference>
<organism evidence="1 2">
    <name type="scientific">Penicillium antarcticum</name>
    <dbReference type="NCBI Taxonomy" id="416450"/>
    <lineage>
        <taxon>Eukaryota</taxon>
        <taxon>Fungi</taxon>
        <taxon>Dikarya</taxon>
        <taxon>Ascomycota</taxon>
        <taxon>Pezizomycotina</taxon>
        <taxon>Eurotiomycetes</taxon>
        <taxon>Eurotiomycetidae</taxon>
        <taxon>Eurotiales</taxon>
        <taxon>Aspergillaceae</taxon>
        <taxon>Penicillium</taxon>
    </lineage>
</organism>
<sequence>MATRLGIFPAPGGLGGSTLRQLLEQVPPNDVVLVARSPEKLCKEKAVQTGLTYGGGNWKPLWATAFAGIHDGEHVAFTSNLAQTFGREPEQLETTIRNMLST</sequence>
<dbReference type="EMBL" id="MDYN01000072">
    <property type="protein sequence ID" value="OQD78910.1"/>
    <property type="molecule type" value="Genomic_DNA"/>
</dbReference>
<dbReference type="AlphaFoldDB" id="A0A1V6PPE8"/>
<dbReference type="STRING" id="416450.A0A1V6PPE8"/>
<dbReference type="Proteomes" id="UP000191672">
    <property type="component" value="Unassembled WGS sequence"/>
</dbReference>
<protein>
    <recommendedName>
        <fullName evidence="3">NmrA-like domain-containing protein</fullName>
    </recommendedName>
</protein>
<evidence type="ECO:0008006" key="3">
    <source>
        <dbReference type="Google" id="ProtNLM"/>
    </source>
</evidence>
<gene>
    <name evidence="1" type="ORF">PENANT_c072G03931</name>
</gene>
<accession>A0A1V6PPE8</accession>
<name>A0A1V6PPE8_9EURO</name>
<evidence type="ECO:0000313" key="2">
    <source>
        <dbReference type="Proteomes" id="UP000191672"/>
    </source>
</evidence>
<keyword evidence="2" id="KW-1185">Reference proteome</keyword>
<evidence type="ECO:0000313" key="1">
    <source>
        <dbReference type="EMBL" id="OQD78910.1"/>
    </source>
</evidence>